<evidence type="ECO:0000313" key="2">
    <source>
        <dbReference type="Proteomes" id="UP000750711"/>
    </source>
</evidence>
<protein>
    <submittedName>
        <fullName evidence="1">Uncharacterized protein</fullName>
    </submittedName>
</protein>
<dbReference type="Proteomes" id="UP000750711">
    <property type="component" value="Unassembled WGS sequence"/>
</dbReference>
<organism evidence="1 2">
    <name type="scientific">Trichoglossum hirsutum</name>
    <dbReference type="NCBI Taxonomy" id="265104"/>
    <lineage>
        <taxon>Eukaryota</taxon>
        <taxon>Fungi</taxon>
        <taxon>Dikarya</taxon>
        <taxon>Ascomycota</taxon>
        <taxon>Pezizomycotina</taxon>
        <taxon>Geoglossomycetes</taxon>
        <taxon>Geoglossales</taxon>
        <taxon>Geoglossaceae</taxon>
        <taxon>Trichoglossum</taxon>
    </lineage>
</organism>
<gene>
    <name evidence="1" type="ORF">GP486_003096</name>
</gene>
<name>A0A9P8RR40_9PEZI</name>
<comment type="caution">
    <text evidence="1">The sequence shown here is derived from an EMBL/GenBank/DDBJ whole genome shotgun (WGS) entry which is preliminary data.</text>
</comment>
<accession>A0A9P8RR40</accession>
<proteinExistence type="predicted"/>
<reference evidence="1" key="1">
    <citation type="submission" date="2021-03" db="EMBL/GenBank/DDBJ databases">
        <title>Comparative genomics and phylogenomic investigation of the class Geoglossomycetes provide insights into ecological specialization and systematics.</title>
        <authorList>
            <person name="Melie T."/>
            <person name="Pirro S."/>
            <person name="Miller A.N."/>
            <person name="Quandt A."/>
        </authorList>
    </citation>
    <scope>NUCLEOTIDE SEQUENCE</scope>
    <source>
        <strain evidence="1">CAQ_001_2017</strain>
    </source>
</reference>
<sequence length="820" mass="90214">MSSPPYRDANRTGGEISRTSGLLQITIDSGAAASGMVNFSMNILGRLSQASIDTLTFGITVLVGNYIFWSPVGFQRVYDAIEKAQVRKGFKDILWFGFGLKSPMQVLVETDQGVKFTALSSCLTEVYSTNMAAQIMLAFSRKIVDKMPEPKPPLPSLLQMHNLVEKTAGILSTSNFPLWAEQYMSFDGERVIGQHAWPKALNKMRYSRGVGSATEIADALYSLMELSSGALRHVTLVGVADAGLVAAIGVWLLDLSVVIYASDKKDGNIVFRNTSEDVEPQLTVIFTRRQDRTALYQRGKTVFLSDATLLFKSHAQIKPNQNRVLGGRVHWKEALSGTFGDDFKSLLAMPTLFGAAIGSAARIFTALAEADPDVDMKWRRHCSSYFPDSFGQSLVNFALDRFPELKPKPLKAEMVRAARIPSYGQAQATYESTMNKLAASCGCKVCCPANYPAKEKRTRTSGESANHIAPRFCLVAISETVVILARRLSGINVLDGLHPKRAGLEYIYEVQQTRVSRLRKQSGKNALPIMCSIIEHGPHDLGWTEVSLLSFARHIFSGQTLHDENEDPGCSAMAMEGICCYLDILREPQQDDPIGLCRVNVIPGYIQWNDRVFHKVGEKSTSLYSTSAPLQGRPKHCVPDKAVRDIERSYGGRLEVLVSEEFSKDRSAFLEVDYGIFEEMQELGRFGPARAARSICRSSGLISCQNDGCVESKSLAKDLEGIMADGNSGPALKFDICGSEVTIFNDDQVVRLLAAFGCWEPLFQRGECIACCVRTGCRNGWRNFAVVRAGLSSKIRGKVRLTVSDGETSESESAQHGEII</sequence>
<dbReference type="AlphaFoldDB" id="A0A9P8RR40"/>
<dbReference type="EMBL" id="JAGHQM010000391">
    <property type="protein sequence ID" value="KAH0562207.1"/>
    <property type="molecule type" value="Genomic_DNA"/>
</dbReference>
<keyword evidence="2" id="KW-1185">Reference proteome</keyword>
<evidence type="ECO:0000313" key="1">
    <source>
        <dbReference type="EMBL" id="KAH0562207.1"/>
    </source>
</evidence>